<reference evidence="8 9" key="1">
    <citation type="submission" date="2018-06" db="EMBL/GenBank/DDBJ databases">
        <title>Genomic Encyclopedia of Type Strains, Phase III (KMG-III): the genomes of soil and plant-associated and newly described type strains.</title>
        <authorList>
            <person name="Whitman W."/>
        </authorList>
    </citation>
    <scope>NUCLEOTIDE SEQUENCE [LARGE SCALE GENOMIC DNA]</scope>
    <source>
        <strain evidence="8 9">LMG 23644</strain>
    </source>
</reference>
<evidence type="ECO:0000313" key="9">
    <source>
        <dbReference type="Proteomes" id="UP000248918"/>
    </source>
</evidence>
<dbReference type="Pfam" id="PF00355">
    <property type="entry name" value="Rieske"/>
    <property type="match status" value="1"/>
</dbReference>
<dbReference type="PANTHER" id="PTHR21266:SF60">
    <property type="entry name" value="3-KETOSTEROID-9-ALPHA-MONOOXYGENASE, OXYGENASE COMPONENT"/>
    <property type="match status" value="1"/>
</dbReference>
<name>A0A329C1N2_9BURK</name>
<dbReference type="Gene3D" id="2.102.10.10">
    <property type="entry name" value="Rieske [2Fe-2S] iron-sulphur domain"/>
    <property type="match status" value="1"/>
</dbReference>
<evidence type="ECO:0000256" key="4">
    <source>
        <dbReference type="ARBA" id="ARBA00023004"/>
    </source>
</evidence>
<evidence type="ECO:0000313" key="8">
    <source>
        <dbReference type="EMBL" id="RAS28836.1"/>
    </source>
</evidence>
<keyword evidence="3" id="KW-0560">Oxidoreductase</keyword>
<dbReference type="PROSITE" id="PS51296">
    <property type="entry name" value="RIESKE"/>
    <property type="match status" value="1"/>
</dbReference>
<dbReference type="STRING" id="1169143.GCA_000383275_03642"/>
<gene>
    <name evidence="8" type="ORF">BX591_111115</name>
</gene>
<sequence>MHAVPPFEQDTVEATIDAPPAHDASSENAHASADAHTPDQAATNAPVRDLRRVGIHPDYWYPLAWSHEVKRGKTHGVTFAGEPIVLARTETGKAFALEDRCAHRQVPLHQGVVEGESIRCGYHGWTYDCSGKCIDVPYLGKDRLPNGVRAYPCREVEGLIFVFPGDPALADERALPPLGSVSDPKYKTRRFGRPVNCHYSFMHENLMDMNHQFLHRRQMGQMRARSLGRRRGDGWVEVDYTFARMAGQQPIGEAIVFGQSRKTGGDNDKDVMTIRTQYPYQTLQIRTSENTLVMDLWIIYVPLDREQRTNRTFGLLSIRKPGIPGVLNLAWPLLVWFTERIFKEDREIVEAEQRAHDSQGSDWNHEVFPVINELRALLRESGAPDQVVGVGTGDTSVIRFWDSRHDRPDRAATE</sequence>
<evidence type="ECO:0000259" key="7">
    <source>
        <dbReference type="PROSITE" id="PS51296"/>
    </source>
</evidence>
<dbReference type="SUPFAM" id="SSF55961">
    <property type="entry name" value="Bet v1-like"/>
    <property type="match status" value="1"/>
</dbReference>
<evidence type="ECO:0000256" key="3">
    <source>
        <dbReference type="ARBA" id="ARBA00023002"/>
    </source>
</evidence>
<organism evidence="8 9">
    <name type="scientific">Paraburkholderia bryophila</name>
    <dbReference type="NCBI Taxonomy" id="420952"/>
    <lineage>
        <taxon>Bacteria</taxon>
        <taxon>Pseudomonadati</taxon>
        <taxon>Pseudomonadota</taxon>
        <taxon>Betaproteobacteria</taxon>
        <taxon>Burkholderiales</taxon>
        <taxon>Burkholderiaceae</taxon>
        <taxon>Paraburkholderia</taxon>
    </lineage>
</organism>
<dbReference type="RefSeq" id="WP_111932746.1">
    <property type="nucleotide sequence ID" value="NZ_CADFFP010000014.1"/>
</dbReference>
<dbReference type="CDD" id="cd03469">
    <property type="entry name" value="Rieske_RO_Alpha_N"/>
    <property type="match status" value="1"/>
</dbReference>
<dbReference type="OrthoDB" id="9790995at2"/>
<accession>A0A329C1N2</accession>
<dbReference type="PANTHER" id="PTHR21266">
    <property type="entry name" value="IRON-SULFUR DOMAIN CONTAINING PROTEIN"/>
    <property type="match status" value="1"/>
</dbReference>
<keyword evidence="1" id="KW-0001">2Fe-2S</keyword>
<comment type="caution">
    <text evidence="8">The sequence shown here is derived from an EMBL/GenBank/DDBJ whole genome shotgun (WGS) entry which is preliminary data.</text>
</comment>
<dbReference type="Pfam" id="PF19112">
    <property type="entry name" value="VanA_C"/>
    <property type="match status" value="1"/>
</dbReference>
<dbReference type="EMBL" id="QLTK01000011">
    <property type="protein sequence ID" value="RAS28836.1"/>
    <property type="molecule type" value="Genomic_DNA"/>
</dbReference>
<evidence type="ECO:0000256" key="6">
    <source>
        <dbReference type="SAM" id="MobiDB-lite"/>
    </source>
</evidence>
<dbReference type="GO" id="GO:0016491">
    <property type="term" value="F:oxidoreductase activity"/>
    <property type="evidence" value="ECO:0007669"/>
    <property type="project" value="UniProtKB-KW"/>
</dbReference>
<dbReference type="AlphaFoldDB" id="A0A329C1N2"/>
<keyword evidence="2" id="KW-0479">Metal-binding</keyword>
<dbReference type="InterPro" id="IPR050584">
    <property type="entry name" value="Cholesterol_7-desaturase"/>
</dbReference>
<protein>
    <recommendedName>
        <fullName evidence="7">Rieske domain-containing protein</fullName>
    </recommendedName>
</protein>
<keyword evidence="4" id="KW-0408">Iron</keyword>
<feature type="region of interest" description="Disordered" evidence="6">
    <location>
        <begin position="19"/>
        <end position="48"/>
    </location>
</feature>
<dbReference type="InterPro" id="IPR017941">
    <property type="entry name" value="Rieske_2Fe-2S"/>
</dbReference>
<feature type="domain" description="Rieske" evidence="7">
    <location>
        <begin position="60"/>
        <end position="162"/>
    </location>
</feature>
<dbReference type="GO" id="GO:0046872">
    <property type="term" value="F:metal ion binding"/>
    <property type="evidence" value="ECO:0007669"/>
    <property type="project" value="UniProtKB-KW"/>
</dbReference>
<dbReference type="GO" id="GO:0051537">
    <property type="term" value="F:2 iron, 2 sulfur cluster binding"/>
    <property type="evidence" value="ECO:0007669"/>
    <property type="project" value="UniProtKB-KW"/>
</dbReference>
<dbReference type="Gene3D" id="3.90.380.10">
    <property type="entry name" value="Naphthalene 1,2-dioxygenase Alpha Subunit, Chain A, domain 1"/>
    <property type="match status" value="1"/>
</dbReference>
<keyword evidence="5" id="KW-0411">Iron-sulfur</keyword>
<evidence type="ECO:0000256" key="1">
    <source>
        <dbReference type="ARBA" id="ARBA00022714"/>
    </source>
</evidence>
<proteinExistence type="predicted"/>
<dbReference type="SUPFAM" id="SSF50022">
    <property type="entry name" value="ISP domain"/>
    <property type="match status" value="1"/>
</dbReference>
<evidence type="ECO:0000256" key="5">
    <source>
        <dbReference type="ARBA" id="ARBA00023014"/>
    </source>
</evidence>
<dbReference type="InterPro" id="IPR036922">
    <property type="entry name" value="Rieske_2Fe-2S_sf"/>
</dbReference>
<evidence type="ECO:0000256" key="2">
    <source>
        <dbReference type="ARBA" id="ARBA00022723"/>
    </source>
</evidence>
<dbReference type="Proteomes" id="UP000248918">
    <property type="component" value="Unassembled WGS sequence"/>
</dbReference>
<dbReference type="InterPro" id="IPR044043">
    <property type="entry name" value="VanA_C_cat"/>
</dbReference>